<dbReference type="CDD" id="cd00146">
    <property type="entry name" value="PKD"/>
    <property type="match status" value="1"/>
</dbReference>
<evidence type="ECO:0000313" key="2">
    <source>
        <dbReference type="EMBL" id="KAA9346120.1"/>
    </source>
</evidence>
<accession>A0A5N1J604</accession>
<keyword evidence="3" id="KW-1185">Reference proteome</keyword>
<dbReference type="SUPFAM" id="SSF49299">
    <property type="entry name" value="PKD domain"/>
    <property type="match status" value="1"/>
</dbReference>
<dbReference type="PROSITE" id="PS50093">
    <property type="entry name" value="PKD"/>
    <property type="match status" value="1"/>
</dbReference>
<name>A0A5N1J604_9BACT</name>
<dbReference type="Proteomes" id="UP000326570">
    <property type="component" value="Unassembled WGS sequence"/>
</dbReference>
<evidence type="ECO:0000259" key="1">
    <source>
        <dbReference type="PROSITE" id="PS50093"/>
    </source>
</evidence>
<dbReference type="RefSeq" id="WP_150902263.1">
    <property type="nucleotide sequence ID" value="NZ_VTWT01000001.1"/>
</dbReference>
<feature type="domain" description="PKD" evidence="1">
    <location>
        <begin position="59"/>
        <end position="116"/>
    </location>
</feature>
<dbReference type="SMART" id="SM00089">
    <property type="entry name" value="PKD"/>
    <property type="match status" value="1"/>
</dbReference>
<organism evidence="2 3">
    <name type="scientific">Adhaeribacter soli</name>
    <dbReference type="NCBI Taxonomy" id="2607655"/>
    <lineage>
        <taxon>Bacteria</taxon>
        <taxon>Pseudomonadati</taxon>
        <taxon>Bacteroidota</taxon>
        <taxon>Cytophagia</taxon>
        <taxon>Cytophagales</taxon>
        <taxon>Hymenobacteraceae</taxon>
        <taxon>Adhaeribacter</taxon>
    </lineage>
</organism>
<protein>
    <submittedName>
        <fullName evidence="2">PKD domain-containing protein</fullName>
    </submittedName>
</protein>
<dbReference type="InterPro" id="IPR000601">
    <property type="entry name" value="PKD_dom"/>
</dbReference>
<dbReference type="InterPro" id="IPR022409">
    <property type="entry name" value="PKD/Chitinase_dom"/>
</dbReference>
<dbReference type="InterPro" id="IPR035986">
    <property type="entry name" value="PKD_dom_sf"/>
</dbReference>
<dbReference type="InterPro" id="IPR013783">
    <property type="entry name" value="Ig-like_fold"/>
</dbReference>
<reference evidence="2 3" key="1">
    <citation type="submission" date="2019-09" db="EMBL/GenBank/DDBJ databases">
        <title>Genome sequence of Adhaeribacter sp. M2.</title>
        <authorList>
            <person name="Srinivasan S."/>
        </authorList>
    </citation>
    <scope>NUCLEOTIDE SEQUENCE [LARGE SCALE GENOMIC DNA]</scope>
    <source>
        <strain evidence="2 3">M2</strain>
    </source>
</reference>
<dbReference type="Pfam" id="PF00801">
    <property type="entry name" value="PKD"/>
    <property type="match status" value="1"/>
</dbReference>
<proteinExistence type="predicted"/>
<dbReference type="EMBL" id="VTWT01000001">
    <property type="protein sequence ID" value="KAA9346120.1"/>
    <property type="molecule type" value="Genomic_DNA"/>
</dbReference>
<dbReference type="AlphaFoldDB" id="A0A5N1J604"/>
<sequence>MYRLLILYFLFQILIGCKGNEEDQKPAQGVQGNKPELPQARFELSDKIVPVGYSIHLYNSSTKAVRYEWNFGNGDIHNSTEFNTSHHYNVSGTYTITLKAYNLNNDVSTFTKTIEVGEVYLAAVQVDKIKFLNPANQPWDNDGTGPDIEFRVAPMHLGTQNPNWFFSNHLRDNFTQTMLPFYHKLSTPLKIYGENLGYTQVSHLYYFGLFEMNGAVTNMDMFITNGAPEYFDTQKGTSIRNLTAPDYDITLFFEVY</sequence>
<gene>
    <name evidence="2" type="ORF">F0P94_03290</name>
</gene>
<comment type="caution">
    <text evidence="2">The sequence shown here is derived from an EMBL/GenBank/DDBJ whole genome shotgun (WGS) entry which is preliminary data.</text>
</comment>
<dbReference type="Gene3D" id="2.60.40.10">
    <property type="entry name" value="Immunoglobulins"/>
    <property type="match status" value="1"/>
</dbReference>
<dbReference type="PROSITE" id="PS51257">
    <property type="entry name" value="PROKAR_LIPOPROTEIN"/>
    <property type="match status" value="1"/>
</dbReference>
<evidence type="ECO:0000313" key="3">
    <source>
        <dbReference type="Proteomes" id="UP000326570"/>
    </source>
</evidence>